<dbReference type="PROSITE" id="PS50110">
    <property type="entry name" value="RESPONSE_REGULATORY"/>
    <property type="match status" value="1"/>
</dbReference>
<dbReference type="InterPro" id="IPR046947">
    <property type="entry name" value="LytR-like"/>
</dbReference>
<reference evidence="4 5" key="1">
    <citation type="submission" date="2017-10" db="EMBL/GenBank/DDBJ databases">
        <title>The draft genome sequence of Lewinella nigricans NBRC 102662.</title>
        <authorList>
            <person name="Wang K."/>
        </authorList>
    </citation>
    <scope>NUCLEOTIDE SEQUENCE [LARGE SCALE GENOMIC DNA]</scope>
    <source>
        <strain evidence="4 5">NBRC 102662</strain>
    </source>
</reference>
<dbReference type="Pfam" id="PF04397">
    <property type="entry name" value="LytTR"/>
    <property type="match status" value="1"/>
</dbReference>
<organism evidence="4 5">
    <name type="scientific">Flavilitoribacter nigricans (strain ATCC 23147 / DSM 23189 / NBRC 102662 / NCIMB 1420 / SS-2)</name>
    <name type="common">Lewinella nigricans</name>
    <dbReference type="NCBI Taxonomy" id="1122177"/>
    <lineage>
        <taxon>Bacteria</taxon>
        <taxon>Pseudomonadati</taxon>
        <taxon>Bacteroidota</taxon>
        <taxon>Saprospiria</taxon>
        <taxon>Saprospirales</taxon>
        <taxon>Lewinellaceae</taxon>
        <taxon>Flavilitoribacter</taxon>
    </lineage>
</organism>
<dbReference type="GO" id="GO:0003677">
    <property type="term" value="F:DNA binding"/>
    <property type="evidence" value="ECO:0007669"/>
    <property type="project" value="UniProtKB-KW"/>
</dbReference>
<keyword evidence="4" id="KW-0238">DNA-binding</keyword>
<feature type="modified residue" description="4-aspartylphosphate" evidence="1">
    <location>
        <position position="57"/>
    </location>
</feature>
<dbReference type="AlphaFoldDB" id="A0A2D0NBL4"/>
<feature type="domain" description="Response regulatory" evidence="2">
    <location>
        <begin position="7"/>
        <end position="122"/>
    </location>
</feature>
<dbReference type="InterPro" id="IPR007492">
    <property type="entry name" value="LytTR_DNA-bd_dom"/>
</dbReference>
<dbReference type="PROSITE" id="PS50930">
    <property type="entry name" value="HTH_LYTTR"/>
    <property type="match status" value="1"/>
</dbReference>
<evidence type="ECO:0000313" key="5">
    <source>
        <dbReference type="Proteomes" id="UP000223913"/>
    </source>
</evidence>
<accession>A0A2D0NBL4</accession>
<name>A0A2D0NBL4_FLAN2</name>
<dbReference type="PANTHER" id="PTHR37299">
    <property type="entry name" value="TRANSCRIPTIONAL REGULATOR-RELATED"/>
    <property type="match status" value="1"/>
</dbReference>
<evidence type="ECO:0000256" key="1">
    <source>
        <dbReference type="PROSITE-ProRule" id="PRU00169"/>
    </source>
</evidence>
<feature type="domain" description="HTH LytTR-type" evidence="3">
    <location>
        <begin position="149"/>
        <end position="249"/>
    </location>
</feature>
<gene>
    <name evidence="4" type="ORF">CRP01_19130</name>
</gene>
<dbReference type="Pfam" id="PF00072">
    <property type="entry name" value="Response_reg"/>
    <property type="match status" value="1"/>
</dbReference>
<dbReference type="Gene3D" id="3.40.50.2300">
    <property type="match status" value="1"/>
</dbReference>
<protein>
    <submittedName>
        <fullName evidence="4">DNA-binding response regulator</fullName>
    </submittedName>
</protein>
<dbReference type="InterPro" id="IPR001789">
    <property type="entry name" value="Sig_transdc_resp-reg_receiver"/>
</dbReference>
<sequence length="250" mass="28592">MEDTTAKILMVEDDMIIAADISMQLTKLGYTVTGIHTRGEDALRTIEQNRPDIILMDIVLSGKMNGIETAEIVLEQFQVPVIFLTSNSDDATFQQAIRAKPYAFISKPFQRSDLERTLSLVLQRIAVEQEAEPADDGSEDHVSAMDDRLFIRHKNQLVKVLLVDILYAEADRNYCKIHTEKQTYLLSVPLRNIEAQLPASIFIRVHRSYVVNLEKIDAISEYHEYLTIHSHQVPIARRSKEEVAKRLKMI</sequence>
<dbReference type="Proteomes" id="UP000223913">
    <property type="component" value="Unassembled WGS sequence"/>
</dbReference>
<dbReference type="SMART" id="SM00850">
    <property type="entry name" value="LytTR"/>
    <property type="match status" value="1"/>
</dbReference>
<evidence type="ECO:0000313" key="4">
    <source>
        <dbReference type="EMBL" id="PHN05163.1"/>
    </source>
</evidence>
<dbReference type="SMART" id="SM00448">
    <property type="entry name" value="REC"/>
    <property type="match status" value="1"/>
</dbReference>
<dbReference type="InterPro" id="IPR011006">
    <property type="entry name" value="CheY-like_superfamily"/>
</dbReference>
<dbReference type="GO" id="GO:0000156">
    <property type="term" value="F:phosphorelay response regulator activity"/>
    <property type="evidence" value="ECO:0007669"/>
    <property type="project" value="InterPro"/>
</dbReference>
<dbReference type="EMBL" id="PDUD01000023">
    <property type="protein sequence ID" value="PHN05163.1"/>
    <property type="molecule type" value="Genomic_DNA"/>
</dbReference>
<proteinExistence type="predicted"/>
<keyword evidence="1" id="KW-0597">Phosphoprotein</keyword>
<keyword evidence="5" id="KW-1185">Reference proteome</keyword>
<comment type="caution">
    <text evidence="4">The sequence shown here is derived from an EMBL/GenBank/DDBJ whole genome shotgun (WGS) entry which is preliminary data.</text>
</comment>
<dbReference type="CDD" id="cd17534">
    <property type="entry name" value="REC_DC-like"/>
    <property type="match status" value="1"/>
</dbReference>
<dbReference type="Gene3D" id="2.40.50.1020">
    <property type="entry name" value="LytTr DNA-binding domain"/>
    <property type="match status" value="1"/>
</dbReference>
<evidence type="ECO:0000259" key="2">
    <source>
        <dbReference type="PROSITE" id="PS50110"/>
    </source>
</evidence>
<dbReference type="OrthoDB" id="1646880at2"/>
<dbReference type="PANTHER" id="PTHR37299:SF1">
    <property type="entry name" value="STAGE 0 SPORULATION PROTEIN A HOMOLOG"/>
    <property type="match status" value="1"/>
</dbReference>
<dbReference type="SUPFAM" id="SSF52172">
    <property type="entry name" value="CheY-like"/>
    <property type="match status" value="1"/>
</dbReference>
<evidence type="ECO:0000259" key="3">
    <source>
        <dbReference type="PROSITE" id="PS50930"/>
    </source>
</evidence>